<dbReference type="GO" id="GO:0005886">
    <property type="term" value="C:plasma membrane"/>
    <property type="evidence" value="ECO:0007669"/>
    <property type="project" value="UniProtKB-SubCell"/>
</dbReference>
<dbReference type="PANTHER" id="PTHR10201">
    <property type="entry name" value="MATRIX METALLOPROTEINASE"/>
    <property type="match status" value="1"/>
</dbReference>
<keyword evidence="3" id="KW-0472">Membrane</keyword>
<evidence type="ECO:0000256" key="7">
    <source>
        <dbReference type="ARBA" id="ARBA00022833"/>
    </source>
</evidence>
<keyword evidence="4" id="KW-0645">Protease</keyword>
<dbReference type="PANTHER" id="PTHR10201:SF268">
    <property type="entry name" value="PEPTIDASE METALLOPEPTIDASE DOMAIN-CONTAINING PROTEIN"/>
    <property type="match status" value="1"/>
</dbReference>
<feature type="binding site" evidence="10">
    <location>
        <position position="238"/>
    </location>
    <ligand>
        <name>Zn(2+)</name>
        <dbReference type="ChEBI" id="CHEBI:29105"/>
        <label>2</label>
        <note>catalytic</note>
    </ligand>
</feature>
<feature type="signal peptide" evidence="11">
    <location>
        <begin position="1"/>
        <end position="26"/>
    </location>
</feature>
<evidence type="ECO:0000313" key="14">
    <source>
        <dbReference type="EMBL" id="GMI96552.1"/>
    </source>
</evidence>
<evidence type="ECO:0000256" key="3">
    <source>
        <dbReference type="ARBA" id="ARBA00022622"/>
    </source>
</evidence>
<dbReference type="InterPro" id="IPR006026">
    <property type="entry name" value="Peptidase_Metallo"/>
</dbReference>
<dbReference type="InterPro" id="IPR001818">
    <property type="entry name" value="Pept_M10_metallopeptidase"/>
</dbReference>
<dbReference type="InterPro" id="IPR036365">
    <property type="entry name" value="PGBD-like_sf"/>
</dbReference>
<dbReference type="Gene3D" id="3.40.390.10">
    <property type="entry name" value="Collagenase (Catalytic Domain)"/>
    <property type="match status" value="1"/>
</dbReference>
<feature type="binding site" evidence="10">
    <location>
        <position position="187"/>
    </location>
    <ligand>
        <name>Zn(2+)</name>
        <dbReference type="ChEBI" id="CHEBI:29105"/>
        <label>1</label>
    </ligand>
</feature>
<dbReference type="GO" id="GO:0098552">
    <property type="term" value="C:side of membrane"/>
    <property type="evidence" value="ECO:0007669"/>
    <property type="project" value="UniProtKB-KW"/>
</dbReference>
<evidence type="ECO:0000256" key="2">
    <source>
        <dbReference type="ARBA" id="ARBA00009614"/>
    </source>
</evidence>
<dbReference type="InterPro" id="IPR033739">
    <property type="entry name" value="M10A_MMP"/>
</dbReference>
<dbReference type="SUPFAM" id="SSF47090">
    <property type="entry name" value="PGBD-like"/>
    <property type="match status" value="1"/>
</dbReference>
<keyword evidence="7 10" id="KW-0862">Zinc</keyword>
<feature type="binding site" evidence="10">
    <location>
        <position position="177"/>
    </location>
    <ligand>
        <name>Ca(2+)</name>
        <dbReference type="ChEBI" id="CHEBI:29108"/>
        <label>2</label>
    </ligand>
</feature>
<feature type="binding site" evidence="10">
    <location>
        <position position="256"/>
    </location>
    <ligand>
        <name>Zn(2+)</name>
        <dbReference type="ChEBI" id="CHEBI:29105"/>
        <label>2</label>
        <note>catalytic</note>
    </ligand>
</feature>
<protein>
    <recommendedName>
        <fullName evidence="12">Peptidase metallopeptidase domain-containing protein</fullName>
    </recommendedName>
</protein>
<dbReference type="EMBL" id="BSYR01000028">
    <property type="protein sequence ID" value="GMI96546.1"/>
    <property type="molecule type" value="Genomic_DNA"/>
</dbReference>
<comment type="cofactor">
    <cofactor evidence="10">
        <name>Ca(2+)</name>
        <dbReference type="ChEBI" id="CHEBI:29108"/>
    </cofactor>
    <text evidence="10">Can bind about 5 Ca(2+) ions per subunit.</text>
</comment>
<keyword evidence="15" id="KW-1185">Reference proteome</keyword>
<dbReference type="Proteomes" id="UP001165190">
    <property type="component" value="Unassembled WGS sequence"/>
</dbReference>
<reference evidence="13" key="1">
    <citation type="submission" date="2023-05" db="EMBL/GenBank/DDBJ databases">
        <title>Genome and transcriptome analyses reveal genes involved in the formation of fine ridges on petal epidermal cells in Hibiscus trionum.</title>
        <authorList>
            <person name="Koshimizu S."/>
            <person name="Masuda S."/>
            <person name="Ishii T."/>
            <person name="Shirasu K."/>
            <person name="Hoshino A."/>
            <person name="Arita M."/>
        </authorList>
    </citation>
    <scope>NUCLEOTIDE SEQUENCE</scope>
    <source>
        <strain evidence="13">Hamamatsu line</strain>
    </source>
</reference>
<name>A0A9W7MDC3_HIBTR</name>
<feature type="binding site" evidence="10">
    <location>
        <position position="189"/>
    </location>
    <ligand>
        <name>Zn(2+)</name>
        <dbReference type="ChEBI" id="CHEBI:29105"/>
        <label>1</label>
    </ligand>
</feature>
<comment type="caution">
    <text evidence="13">The sequence shown here is derived from an EMBL/GenBank/DDBJ whole genome shotgun (WGS) entry which is preliminary data.</text>
</comment>
<proteinExistence type="inferred from homology"/>
<feature type="binding site" evidence="10">
    <location>
        <position position="242"/>
    </location>
    <ligand>
        <name>Zn(2+)</name>
        <dbReference type="ChEBI" id="CHEBI:29105"/>
        <label>2</label>
        <note>catalytic</note>
    </ligand>
</feature>
<dbReference type="Pfam" id="PF01471">
    <property type="entry name" value="PG_binding_1"/>
    <property type="match status" value="1"/>
</dbReference>
<keyword evidence="11" id="KW-0732">Signal</keyword>
<evidence type="ECO:0000256" key="8">
    <source>
        <dbReference type="ARBA" id="ARBA00023049"/>
    </source>
</evidence>
<evidence type="ECO:0000313" key="15">
    <source>
        <dbReference type="Proteomes" id="UP001165190"/>
    </source>
</evidence>
<dbReference type="GO" id="GO:0030574">
    <property type="term" value="P:collagen catabolic process"/>
    <property type="evidence" value="ECO:0007669"/>
    <property type="project" value="TreeGrafter"/>
</dbReference>
<dbReference type="AlphaFoldDB" id="A0A9W7MDC3"/>
<dbReference type="GO" id="GO:0030198">
    <property type="term" value="P:extracellular matrix organization"/>
    <property type="evidence" value="ECO:0007669"/>
    <property type="project" value="TreeGrafter"/>
</dbReference>
<evidence type="ECO:0000256" key="1">
    <source>
        <dbReference type="ARBA" id="ARBA00004471"/>
    </source>
</evidence>
<feature type="chain" id="PRO_5041197483" description="Peptidase metallopeptidase domain-containing protein" evidence="11">
    <location>
        <begin position="27"/>
        <end position="283"/>
    </location>
</feature>
<dbReference type="GO" id="GO:0008270">
    <property type="term" value="F:zinc ion binding"/>
    <property type="evidence" value="ECO:0007669"/>
    <property type="project" value="InterPro"/>
</dbReference>
<dbReference type="InterPro" id="IPR024079">
    <property type="entry name" value="MetalloPept_cat_dom_sf"/>
</dbReference>
<dbReference type="SMART" id="SM00235">
    <property type="entry name" value="ZnMc"/>
    <property type="match status" value="1"/>
</dbReference>
<evidence type="ECO:0000259" key="12">
    <source>
        <dbReference type="SMART" id="SM00235"/>
    </source>
</evidence>
<keyword evidence="10" id="KW-0106">Calcium</keyword>
<dbReference type="EMBL" id="BSYR01000028">
    <property type="protein sequence ID" value="GMI96552.1"/>
    <property type="molecule type" value="Genomic_DNA"/>
</dbReference>
<keyword evidence="3" id="KW-0449">Lipoprotein</keyword>
<dbReference type="SUPFAM" id="SSF55486">
    <property type="entry name" value="Metalloproteases ('zincins'), catalytic domain"/>
    <property type="match status" value="1"/>
</dbReference>
<feature type="binding site" evidence="10">
    <location>
        <position position="248"/>
    </location>
    <ligand>
        <name>Zn(2+)</name>
        <dbReference type="ChEBI" id="CHEBI:29105"/>
        <label>2</label>
        <note>catalytic</note>
    </ligand>
</feature>
<comment type="similarity">
    <text evidence="2">Belongs to the peptidase M10A family. Matrix metalloproteinases (MMPs) subfamily.</text>
</comment>
<feature type="binding site" evidence="10">
    <location>
        <position position="214"/>
    </location>
    <ligand>
        <name>Zn(2+)</name>
        <dbReference type="ChEBI" id="CHEBI:29105"/>
        <label>1</label>
    </ligand>
</feature>
<comment type="cofactor">
    <cofactor evidence="10">
        <name>Zn(2+)</name>
        <dbReference type="ChEBI" id="CHEBI:29105"/>
    </cofactor>
    <text evidence="10">Binds 2 Zn(2+) ions per subunit.</text>
</comment>
<feature type="active site" evidence="9">
    <location>
        <position position="239"/>
    </location>
</feature>
<dbReference type="GO" id="GO:0031012">
    <property type="term" value="C:extracellular matrix"/>
    <property type="evidence" value="ECO:0007669"/>
    <property type="project" value="InterPro"/>
</dbReference>
<dbReference type="InterPro" id="IPR002477">
    <property type="entry name" value="Peptidoglycan-bd-like"/>
</dbReference>
<feature type="binding site" description="in inhibited form" evidence="10">
    <location>
        <position position="108"/>
    </location>
    <ligand>
        <name>Zn(2+)</name>
        <dbReference type="ChEBI" id="CHEBI:29105"/>
        <label>2</label>
        <note>catalytic</note>
    </ligand>
</feature>
<evidence type="ECO:0000256" key="6">
    <source>
        <dbReference type="ARBA" id="ARBA00022801"/>
    </source>
</evidence>
<keyword evidence="6" id="KW-0378">Hydrolase</keyword>
<accession>A0A9W7MDC3</accession>
<evidence type="ECO:0000256" key="4">
    <source>
        <dbReference type="ARBA" id="ARBA00022670"/>
    </source>
</evidence>
<organism evidence="13 15">
    <name type="scientific">Hibiscus trionum</name>
    <name type="common">Flower of an hour</name>
    <dbReference type="NCBI Taxonomy" id="183268"/>
    <lineage>
        <taxon>Eukaryota</taxon>
        <taxon>Viridiplantae</taxon>
        <taxon>Streptophyta</taxon>
        <taxon>Embryophyta</taxon>
        <taxon>Tracheophyta</taxon>
        <taxon>Spermatophyta</taxon>
        <taxon>Magnoliopsida</taxon>
        <taxon>eudicotyledons</taxon>
        <taxon>Gunneridae</taxon>
        <taxon>Pentapetalae</taxon>
        <taxon>rosids</taxon>
        <taxon>malvids</taxon>
        <taxon>Malvales</taxon>
        <taxon>Malvaceae</taxon>
        <taxon>Malvoideae</taxon>
        <taxon>Hibiscus</taxon>
    </lineage>
</organism>
<dbReference type="OrthoDB" id="406838at2759"/>
<keyword evidence="3" id="KW-0336">GPI-anchor</keyword>
<feature type="binding site" evidence="10">
    <location>
        <position position="194"/>
    </location>
    <ligand>
        <name>Ca(2+)</name>
        <dbReference type="ChEBI" id="CHEBI:29108"/>
        <label>3</label>
    </ligand>
</feature>
<keyword evidence="3" id="KW-0325">Glycoprotein</keyword>
<dbReference type="InterPro" id="IPR021190">
    <property type="entry name" value="Pept_M10A"/>
</dbReference>
<sequence length="283" mass="31767">MAVKLSNMLFGAFVLLFVLQPCVIKSLKLDSLKNLEQVQKGGGASGINQVKQYLKRYGYYPHGVKLTLDDRFDDSLESALKAYQQFLYLDVTGKIDSATIKTMMTPRCGMPDNQGESHLVSNYNITNSKWRKYNLSYSTSNAPSGFTVTGVDTVFARALKSWADVSPFKFTKNSNSDIKVGFYSNNHGDYPFYDPVDKVEAYAHAFYPEDGRVHFNTLYTWSTNPTSKQADFESIAVHELGHSLGLDHSGLKSAIMYPYIALGAIKRNLTQDDKDGLKAMYKY</sequence>
<dbReference type="GO" id="GO:0004222">
    <property type="term" value="F:metalloendopeptidase activity"/>
    <property type="evidence" value="ECO:0007669"/>
    <property type="project" value="InterPro"/>
</dbReference>
<dbReference type="PRINTS" id="PR00138">
    <property type="entry name" value="MATRIXIN"/>
</dbReference>
<evidence type="ECO:0000256" key="11">
    <source>
        <dbReference type="SAM" id="SignalP"/>
    </source>
</evidence>
<dbReference type="GO" id="GO:0006508">
    <property type="term" value="P:proteolysis"/>
    <property type="evidence" value="ECO:0007669"/>
    <property type="project" value="UniProtKB-KW"/>
</dbReference>
<evidence type="ECO:0000313" key="13">
    <source>
        <dbReference type="EMBL" id="GMI96546.1"/>
    </source>
</evidence>
<evidence type="ECO:0000256" key="10">
    <source>
        <dbReference type="PIRSR" id="PIRSR621190-2"/>
    </source>
</evidence>
<feature type="binding site" evidence="10">
    <location>
        <position position="204"/>
    </location>
    <ligand>
        <name>Zn(2+)</name>
        <dbReference type="ChEBI" id="CHEBI:29105"/>
        <label>1</label>
    </ligand>
</feature>
<dbReference type="CDD" id="cd04278">
    <property type="entry name" value="ZnMc_MMP"/>
    <property type="match status" value="1"/>
</dbReference>
<evidence type="ECO:0000256" key="9">
    <source>
        <dbReference type="PIRSR" id="PIRSR621190-1"/>
    </source>
</evidence>
<gene>
    <name evidence="13" type="ORF">HRI_003323900</name>
    <name evidence="14" type="ORF">HRI_003324500</name>
</gene>
<feature type="domain" description="Peptidase metallopeptidase" evidence="12">
    <location>
        <begin position="126"/>
        <end position="283"/>
    </location>
</feature>
<keyword evidence="8" id="KW-0482">Metalloprotease</keyword>
<dbReference type="Pfam" id="PF00413">
    <property type="entry name" value="Peptidase_M10"/>
    <property type="match status" value="1"/>
</dbReference>
<comment type="subcellular location">
    <subcellularLocation>
        <location evidence="1">Cell membrane</location>
        <topology evidence="1">Lipid-anchor</topology>
        <topology evidence="1">GPI-anchor</topology>
        <orientation evidence="1">Extracellular side</orientation>
    </subcellularLocation>
</comment>
<keyword evidence="5 10" id="KW-0479">Metal-binding</keyword>
<evidence type="ECO:0000256" key="5">
    <source>
        <dbReference type="ARBA" id="ARBA00022723"/>
    </source>
</evidence>